<evidence type="ECO:0000313" key="11">
    <source>
        <dbReference type="EMBL" id="CAK1544234.1"/>
    </source>
</evidence>
<evidence type="ECO:0000256" key="6">
    <source>
        <dbReference type="ARBA" id="ARBA00055534"/>
    </source>
</evidence>
<feature type="domain" description="Peptidase S1" evidence="10">
    <location>
        <begin position="25"/>
        <end position="246"/>
    </location>
</feature>
<keyword evidence="8" id="KW-0378">Hydrolase</keyword>
<dbReference type="InterPro" id="IPR043504">
    <property type="entry name" value="Peptidase_S1_PA_chymotrypsin"/>
</dbReference>
<keyword evidence="2" id="KW-0800">Toxin</keyword>
<keyword evidence="12" id="KW-1185">Reference proteome</keyword>
<evidence type="ECO:0000313" key="12">
    <source>
        <dbReference type="Proteomes" id="UP001497472"/>
    </source>
</evidence>
<dbReference type="SUPFAM" id="SSF50494">
    <property type="entry name" value="Trypsin-like serine proteases"/>
    <property type="match status" value="1"/>
</dbReference>
<dbReference type="CDD" id="cd00190">
    <property type="entry name" value="Tryp_SPc"/>
    <property type="match status" value="1"/>
</dbReference>
<evidence type="ECO:0000256" key="4">
    <source>
        <dbReference type="ARBA" id="ARBA00023240"/>
    </source>
</evidence>
<dbReference type="GO" id="GO:0006508">
    <property type="term" value="P:proteolysis"/>
    <property type="evidence" value="ECO:0007669"/>
    <property type="project" value="UniProtKB-KW"/>
</dbReference>
<dbReference type="InterPro" id="IPR018114">
    <property type="entry name" value="TRYPSIN_HIS"/>
</dbReference>
<keyword evidence="3" id="KW-1015">Disulfide bond</keyword>
<dbReference type="AlphaFoldDB" id="A0AAV1J7P0"/>
<dbReference type="GO" id="GO:0090729">
    <property type="term" value="F:toxin activity"/>
    <property type="evidence" value="ECO:0007669"/>
    <property type="project" value="UniProtKB-KW"/>
</dbReference>
<feature type="signal peptide" evidence="9">
    <location>
        <begin position="1"/>
        <end position="19"/>
    </location>
</feature>
<dbReference type="InterPro" id="IPR009003">
    <property type="entry name" value="Peptidase_S1_PA"/>
</dbReference>
<evidence type="ECO:0000259" key="10">
    <source>
        <dbReference type="PROSITE" id="PS50240"/>
    </source>
</evidence>
<comment type="subcellular location">
    <subcellularLocation>
        <location evidence="1">Secreted</location>
        <location evidence="1">Extracellular space</location>
    </subcellularLocation>
</comment>
<comment type="function">
    <text evidence="6">Fibrinolytic activity; shows preferential cleavage of Arg-Gly bonds in all three fibrinogen chains. Contact with the caterpillars causes severe bleeding, due the anticoagulant effect of the protein.</text>
</comment>
<comment type="similarity">
    <text evidence="5">Belongs to the peptidase S1 family. CLIP subfamily.</text>
</comment>
<dbReference type="PANTHER" id="PTHR24256">
    <property type="entry name" value="TRYPTASE-RELATED"/>
    <property type="match status" value="1"/>
</dbReference>
<proteinExistence type="inferred from homology"/>
<feature type="chain" id="PRO_5043707290" description="Peptidase S1 domain-containing protein" evidence="9">
    <location>
        <begin position="20"/>
        <end position="251"/>
    </location>
</feature>
<dbReference type="Proteomes" id="UP001497472">
    <property type="component" value="Unassembled WGS sequence"/>
</dbReference>
<dbReference type="InterPro" id="IPR051487">
    <property type="entry name" value="Ser/Thr_Proteases_Immune/Dev"/>
</dbReference>
<accession>A0AAV1J7P0</accession>
<dbReference type="GO" id="GO:0005576">
    <property type="term" value="C:extracellular region"/>
    <property type="evidence" value="ECO:0007669"/>
    <property type="project" value="UniProtKB-SubCell"/>
</dbReference>
<keyword evidence="8" id="KW-0720">Serine protease</keyword>
<comment type="caution">
    <text evidence="11">The sequence shown here is derived from an EMBL/GenBank/DDBJ whole genome shotgun (WGS) entry which is preliminary data.</text>
</comment>
<evidence type="ECO:0000256" key="1">
    <source>
        <dbReference type="ARBA" id="ARBA00004239"/>
    </source>
</evidence>
<name>A0AAV1J7P0_9NEOP</name>
<dbReference type="InterPro" id="IPR001254">
    <property type="entry name" value="Trypsin_dom"/>
</dbReference>
<dbReference type="Pfam" id="PF00089">
    <property type="entry name" value="Trypsin"/>
    <property type="match status" value="1"/>
</dbReference>
<dbReference type="PROSITE" id="PS50240">
    <property type="entry name" value="TRYPSIN_DOM"/>
    <property type="match status" value="1"/>
</dbReference>
<evidence type="ECO:0000256" key="3">
    <source>
        <dbReference type="ARBA" id="ARBA00023157"/>
    </source>
</evidence>
<organism evidence="11 12">
    <name type="scientific">Leptosia nina</name>
    <dbReference type="NCBI Taxonomy" id="320188"/>
    <lineage>
        <taxon>Eukaryota</taxon>
        <taxon>Metazoa</taxon>
        <taxon>Ecdysozoa</taxon>
        <taxon>Arthropoda</taxon>
        <taxon>Hexapoda</taxon>
        <taxon>Insecta</taxon>
        <taxon>Pterygota</taxon>
        <taxon>Neoptera</taxon>
        <taxon>Endopterygota</taxon>
        <taxon>Lepidoptera</taxon>
        <taxon>Glossata</taxon>
        <taxon>Ditrysia</taxon>
        <taxon>Papilionoidea</taxon>
        <taxon>Pieridae</taxon>
        <taxon>Pierinae</taxon>
        <taxon>Leptosia</taxon>
    </lineage>
</organism>
<keyword evidence="8" id="KW-0645">Protease</keyword>
<dbReference type="InterPro" id="IPR033116">
    <property type="entry name" value="TRYPSIN_SER"/>
</dbReference>
<dbReference type="PROSITE" id="PS00134">
    <property type="entry name" value="TRYPSIN_HIS"/>
    <property type="match status" value="1"/>
</dbReference>
<sequence length="251" mass="27912">MIADIFLLIFLSYIKVIQTQMEGFVVGGDYTDITQYPHSVFLDINCGDTFICGGSLVTHRLVLTAAHCISSCQSSRGDHVTIKFGHENVDRMSTVPVRKYVKHRYFDEDTLEFDIAMVMSRNAMPLGKYVQRVALMATYPKQPAAGYMAGWGVVNSEQEESVVLKATVQKFQPFDVCSLLGSLPEGTFCAGPITGKGAPDQGDSGSAFVIRGYIQIGIVSYKNPKYSLVVYTNTTYHYDWIVRTSQRLHCT</sequence>
<keyword evidence="4" id="KW-1199">Hemostasis impairing toxin</keyword>
<keyword evidence="9" id="KW-0732">Signal</keyword>
<dbReference type="EMBL" id="CAVLEF010000005">
    <property type="protein sequence ID" value="CAK1544234.1"/>
    <property type="molecule type" value="Genomic_DNA"/>
</dbReference>
<dbReference type="PROSITE" id="PS00135">
    <property type="entry name" value="TRYPSIN_SER"/>
    <property type="match status" value="1"/>
</dbReference>
<dbReference type="SMART" id="SM00020">
    <property type="entry name" value="Tryp_SPc"/>
    <property type="match status" value="1"/>
</dbReference>
<evidence type="ECO:0000256" key="7">
    <source>
        <dbReference type="ARBA" id="ARBA00084094"/>
    </source>
</evidence>
<dbReference type="GO" id="GO:0004252">
    <property type="term" value="F:serine-type endopeptidase activity"/>
    <property type="evidence" value="ECO:0007669"/>
    <property type="project" value="InterPro"/>
</dbReference>
<keyword evidence="7" id="KW-1205">Fibrinolytic toxin</keyword>
<protein>
    <recommendedName>
        <fullName evidence="10">Peptidase S1 domain-containing protein</fullName>
    </recommendedName>
</protein>
<dbReference type="InterPro" id="IPR001314">
    <property type="entry name" value="Peptidase_S1A"/>
</dbReference>
<dbReference type="FunFam" id="2.40.10.10:FF:000068">
    <property type="entry name" value="transmembrane protease serine 2"/>
    <property type="match status" value="1"/>
</dbReference>
<dbReference type="PRINTS" id="PR00722">
    <property type="entry name" value="CHYMOTRYPSIN"/>
</dbReference>
<evidence type="ECO:0000256" key="2">
    <source>
        <dbReference type="ARBA" id="ARBA00022656"/>
    </source>
</evidence>
<evidence type="ECO:0000256" key="8">
    <source>
        <dbReference type="RuleBase" id="RU363034"/>
    </source>
</evidence>
<evidence type="ECO:0000256" key="5">
    <source>
        <dbReference type="ARBA" id="ARBA00024195"/>
    </source>
</evidence>
<gene>
    <name evidence="11" type="ORF">LNINA_LOCUS3997</name>
</gene>
<dbReference type="Gene3D" id="2.40.10.10">
    <property type="entry name" value="Trypsin-like serine proteases"/>
    <property type="match status" value="1"/>
</dbReference>
<reference evidence="11 12" key="1">
    <citation type="submission" date="2023-11" db="EMBL/GenBank/DDBJ databases">
        <authorList>
            <person name="Okamura Y."/>
        </authorList>
    </citation>
    <scope>NUCLEOTIDE SEQUENCE [LARGE SCALE GENOMIC DNA]</scope>
</reference>
<evidence type="ECO:0000256" key="9">
    <source>
        <dbReference type="SAM" id="SignalP"/>
    </source>
</evidence>